<dbReference type="CDD" id="cd19437">
    <property type="entry name" value="lipocalin_apoD-like"/>
    <property type="match status" value="1"/>
</dbReference>
<dbReference type="PROSITE" id="PS00213">
    <property type="entry name" value="LIPOCALIN"/>
    <property type="match status" value="1"/>
</dbReference>
<dbReference type="InterPro" id="IPR012674">
    <property type="entry name" value="Calycin"/>
</dbReference>
<comment type="caution">
    <text evidence="13">The sequence shown here is derived from an EMBL/GenBank/DDBJ whole genome shotgun (WGS) entry which is preliminary data.</text>
</comment>
<dbReference type="PANTHER" id="PTHR10612:SF14">
    <property type="entry name" value="APOLIPOPROTEIN D"/>
    <property type="match status" value="1"/>
</dbReference>
<evidence type="ECO:0000256" key="1">
    <source>
        <dbReference type="ARBA" id="ARBA00004613"/>
    </source>
</evidence>
<comment type="similarity">
    <text evidence="2 11">Belongs to the calycin superfamily. Lipocalin family.</text>
</comment>
<keyword evidence="4" id="KW-0813">Transport</keyword>
<sequence>MEGFMRETKEEGVAIVQARSDKAVNKDCSGMGGKGGAEAVDVAQANPSLVQMTEAPATMTGSIALVLAVLLPLVSGQVPHWGPCPEPTTQPAFNLKQFVGRWFEIAKLPAQFEKGRCIETNFTLKLDNSLRIISSEILRGELRRIEGVGVTEDLKNPAKLGITFSYVLPYTPYWILSTDYVNTAVVYSCTDILRLFHVEFAWVLSRSRSLPAAALEKAADIFAKNSIDVSRMTNTRQQGCEKA</sequence>
<dbReference type="InterPro" id="IPR002969">
    <property type="entry name" value="ApolipopD"/>
</dbReference>
<dbReference type="Proteomes" id="UP001174136">
    <property type="component" value="Unassembled WGS sequence"/>
</dbReference>
<keyword evidence="14" id="KW-1185">Reference proteome</keyword>
<accession>A0AA47NCX4</accession>
<evidence type="ECO:0000256" key="6">
    <source>
        <dbReference type="ARBA" id="ARBA00022729"/>
    </source>
</evidence>
<evidence type="ECO:0000256" key="9">
    <source>
        <dbReference type="ARBA" id="ARBA00023180"/>
    </source>
</evidence>
<keyword evidence="5" id="KW-0964">Secreted</keyword>
<dbReference type="Pfam" id="PF00061">
    <property type="entry name" value="Lipocalin"/>
    <property type="match status" value="1"/>
</dbReference>
<keyword evidence="10" id="KW-0873">Pyrrolidone carboxylic acid</keyword>
<evidence type="ECO:0000259" key="12">
    <source>
        <dbReference type="Pfam" id="PF00061"/>
    </source>
</evidence>
<dbReference type="GO" id="GO:0000302">
    <property type="term" value="P:response to reactive oxygen species"/>
    <property type="evidence" value="ECO:0007669"/>
    <property type="project" value="TreeGrafter"/>
</dbReference>
<comment type="subcellular location">
    <subcellularLocation>
        <location evidence="1">Secreted</location>
    </subcellularLocation>
</comment>
<dbReference type="GO" id="GO:0005576">
    <property type="term" value="C:extracellular region"/>
    <property type="evidence" value="ECO:0007669"/>
    <property type="project" value="UniProtKB-SubCell"/>
</dbReference>
<dbReference type="GO" id="GO:0005737">
    <property type="term" value="C:cytoplasm"/>
    <property type="evidence" value="ECO:0007669"/>
    <property type="project" value="TreeGrafter"/>
</dbReference>
<dbReference type="PANTHER" id="PTHR10612">
    <property type="entry name" value="APOLIPOPROTEIN D"/>
    <property type="match status" value="1"/>
</dbReference>
<gene>
    <name evidence="13" type="primary">APOD_0</name>
    <name evidence="13" type="ORF">N1851_001573</name>
</gene>
<evidence type="ECO:0000256" key="11">
    <source>
        <dbReference type="RuleBase" id="RU003695"/>
    </source>
</evidence>
<dbReference type="AlphaFoldDB" id="A0AA47NCX4"/>
<proteinExistence type="inferred from homology"/>
<evidence type="ECO:0000256" key="7">
    <source>
        <dbReference type="ARBA" id="ARBA00023121"/>
    </source>
</evidence>
<evidence type="ECO:0000256" key="5">
    <source>
        <dbReference type="ARBA" id="ARBA00022525"/>
    </source>
</evidence>
<dbReference type="InterPro" id="IPR026222">
    <property type="entry name" value="ApoD_vertbrte"/>
</dbReference>
<dbReference type="EMBL" id="JAOPHQ010000068">
    <property type="protein sequence ID" value="KAK0155895.1"/>
    <property type="molecule type" value="Genomic_DNA"/>
</dbReference>
<protein>
    <recommendedName>
        <fullName evidence="3">Apolipoprotein D</fullName>
    </recommendedName>
</protein>
<dbReference type="GO" id="GO:0006629">
    <property type="term" value="P:lipid metabolic process"/>
    <property type="evidence" value="ECO:0007669"/>
    <property type="project" value="TreeGrafter"/>
</dbReference>
<dbReference type="Gene3D" id="2.40.128.20">
    <property type="match status" value="1"/>
</dbReference>
<evidence type="ECO:0000256" key="4">
    <source>
        <dbReference type="ARBA" id="ARBA00022448"/>
    </source>
</evidence>
<evidence type="ECO:0000313" key="14">
    <source>
        <dbReference type="Proteomes" id="UP001174136"/>
    </source>
</evidence>
<keyword evidence="8" id="KW-1015">Disulfide bond</keyword>
<organism evidence="13 14">
    <name type="scientific">Merluccius polli</name>
    <name type="common">Benguela hake</name>
    <name type="synonym">Merluccius cadenati</name>
    <dbReference type="NCBI Taxonomy" id="89951"/>
    <lineage>
        <taxon>Eukaryota</taxon>
        <taxon>Metazoa</taxon>
        <taxon>Chordata</taxon>
        <taxon>Craniata</taxon>
        <taxon>Vertebrata</taxon>
        <taxon>Euteleostomi</taxon>
        <taxon>Actinopterygii</taxon>
        <taxon>Neopterygii</taxon>
        <taxon>Teleostei</taxon>
        <taxon>Neoteleostei</taxon>
        <taxon>Acanthomorphata</taxon>
        <taxon>Zeiogadaria</taxon>
        <taxon>Gadariae</taxon>
        <taxon>Gadiformes</taxon>
        <taxon>Gadoidei</taxon>
        <taxon>Merlucciidae</taxon>
        <taxon>Merluccius</taxon>
    </lineage>
</organism>
<dbReference type="FunFam" id="2.40.128.20:FF:000003">
    <property type="entry name" value="Apolipoprotein D"/>
    <property type="match status" value="1"/>
</dbReference>
<dbReference type="GO" id="GO:0007420">
    <property type="term" value="P:brain development"/>
    <property type="evidence" value="ECO:0007669"/>
    <property type="project" value="InterPro"/>
</dbReference>
<dbReference type="InterPro" id="IPR000566">
    <property type="entry name" value="Lipocln_cytosolic_FA-bd_dom"/>
</dbReference>
<dbReference type="PRINTS" id="PR02058">
    <property type="entry name" value="APODVERTBRTE"/>
</dbReference>
<dbReference type="GO" id="GO:0042246">
    <property type="term" value="P:tissue regeneration"/>
    <property type="evidence" value="ECO:0007669"/>
    <property type="project" value="InterPro"/>
</dbReference>
<keyword evidence="9" id="KW-0325">Glycoprotein</keyword>
<dbReference type="SUPFAM" id="SSF50814">
    <property type="entry name" value="Lipocalins"/>
    <property type="match status" value="1"/>
</dbReference>
<name>A0AA47NCX4_MERPO</name>
<keyword evidence="6" id="KW-0732">Signal</keyword>
<evidence type="ECO:0000256" key="10">
    <source>
        <dbReference type="ARBA" id="ARBA00023283"/>
    </source>
</evidence>
<dbReference type="PRINTS" id="PR01219">
    <property type="entry name" value="APOLIPOPROTD"/>
</dbReference>
<dbReference type="InterPro" id="IPR022272">
    <property type="entry name" value="Lipocalin_CS"/>
</dbReference>
<evidence type="ECO:0000313" key="13">
    <source>
        <dbReference type="EMBL" id="KAK0155895.1"/>
    </source>
</evidence>
<dbReference type="GO" id="GO:0008289">
    <property type="term" value="F:lipid binding"/>
    <property type="evidence" value="ECO:0007669"/>
    <property type="project" value="UniProtKB-KW"/>
</dbReference>
<reference evidence="13" key="1">
    <citation type="journal article" date="2023" name="Front. Mar. Sci.">
        <title>A new Merluccius polli reference genome to investigate the effects of global change in West African waters.</title>
        <authorList>
            <person name="Mateo J.L."/>
            <person name="Blanco-Fernandez C."/>
            <person name="Garcia-Vazquez E."/>
            <person name="Machado-Schiaffino G."/>
        </authorList>
    </citation>
    <scope>NUCLEOTIDE SEQUENCE</scope>
    <source>
        <strain evidence="13">C29</strain>
        <tissue evidence="13">Fin</tissue>
    </source>
</reference>
<evidence type="ECO:0000256" key="8">
    <source>
        <dbReference type="ARBA" id="ARBA00023157"/>
    </source>
</evidence>
<keyword evidence="7" id="KW-0446">Lipid-binding</keyword>
<dbReference type="GO" id="GO:0006869">
    <property type="term" value="P:lipid transport"/>
    <property type="evidence" value="ECO:0007669"/>
    <property type="project" value="InterPro"/>
</dbReference>
<evidence type="ECO:0000256" key="2">
    <source>
        <dbReference type="ARBA" id="ARBA00006889"/>
    </source>
</evidence>
<feature type="domain" description="Lipocalin/cytosolic fatty-acid binding" evidence="12">
    <location>
        <begin position="99"/>
        <end position="237"/>
    </location>
</feature>
<evidence type="ECO:0000256" key="3">
    <source>
        <dbReference type="ARBA" id="ARBA00019890"/>
    </source>
</evidence>